<comment type="similarity">
    <text evidence="1">Belongs to the RNA 3'-terminal cyclase family. Type 1 subfamily.</text>
</comment>
<evidence type="ECO:0000256" key="2">
    <source>
        <dbReference type="ARBA" id="ARBA00012725"/>
    </source>
</evidence>
<dbReference type="EC" id="6.5.1.4" evidence="2"/>
<reference evidence="10" key="1">
    <citation type="submission" date="2025-08" db="UniProtKB">
        <authorList>
            <consortium name="RefSeq"/>
        </authorList>
    </citation>
    <scope>IDENTIFICATION</scope>
    <source>
        <tissue evidence="10">Whole larval tissue</tissue>
    </source>
</reference>
<evidence type="ECO:0000256" key="3">
    <source>
        <dbReference type="ARBA" id="ARBA00021428"/>
    </source>
</evidence>
<dbReference type="InterPro" id="IPR000228">
    <property type="entry name" value="RNA3'_term_phos_cyc"/>
</dbReference>
<dbReference type="Gene3D" id="3.65.10.20">
    <property type="entry name" value="RNA 3'-terminal phosphate cyclase domain"/>
    <property type="match status" value="1"/>
</dbReference>
<dbReference type="Pfam" id="PF05189">
    <property type="entry name" value="RTC_insert"/>
    <property type="match status" value="1"/>
</dbReference>
<evidence type="ECO:0000256" key="1">
    <source>
        <dbReference type="ARBA" id="ARBA00009206"/>
    </source>
</evidence>
<dbReference type="InterPro" id="IPR037136">
    <property type="entry name" value="RNA3'_phos_cyclase_dom_sf"/>
</dbReference>
<dbReference type="CTD" id="8634"/>
<feature type="domain" description="RNA 3'-terminal phosphate cyclase" evidence="7">
    <location>
        <begin position="70"/>
        <end position="394"/>
    </location>
</feature>
<dbReference type="PANTHER" id="PTHR11096:SF0">
    <property type="entry name" value="RNA 3'-TERMINAL PHOSPHATE CYCLASE"/>
    <property type="match status" value="1"/>
</dbReference>
<dbReference type="GeneID" id="118265883"/>
<proteinExistence type="inferred from homology"/>
<dbReference type="InterPro" id="IPR023797">
    <property type="entry name" value="RNA3'_phos_cyclase_dom"/>
</dbReference>
<dbReference type="Gene3D" id="3.30.360.20">
    <property type="entry name" value="RNA 3'-terminal phosphate cyclase, insert domain"/>
    <property type="match status" value="1"/>
</dbReference>
<dbReference type="GO" id="GO:0005634">
    <property type="term" value="C:nucleus"/>
    <property type="evidence" value="ECO:0007669"/>
    <property type="project" value="TreeGrafter"/>
</dbReference>
<evidence type="ECO:0000256" key="6">
    <source>
        <dbReference type="ARBA" id="ARBA00024481"/>
    </source>
</evidence>
<protein>
    <recommendedName>
        <fullName evidence="3">RNA 3'-terminal phosphate cyclase</fullName>
        <ecNumber evidence="2">6.5.1.4</ecNumber>
    </recommendedName>
</protein>
<keyword evidence="9" id="KW-1185">Reference proteome</keyword>
<keyword evidence="4" id="KW-0436">Ligase</keyword>
<evidence type="ECO:0000313" key="9">
    <source>
        <dbReference type="Proteomes" id="UP000829999"/>
    </source>
</evidence>
<dbReference type="InterPro" id="IPR020719">
    <property type="entry name" value="RNA3'_term_phos_cycl-like_CS"/>
</dbReference>
<evidence type="ECO:0000256" key="4">
    <source>
        <dbReference type="ARBA" id="ARBA00022598"/>
    </source>
</evidence>
<dbReference type="PANTHER" id="PTHR11096">
    <property type="entry name" value="RNA 3' TERMINAL PHOSPHATE CYCLASE"/>
    <property type="match status" value="1"/>
</dbReference>
<dbReference type="GO" id="GO:0000166">
    <property type="term" value="F:nucleotide binding"/>
    <property type="evidence" value="ECO:0007669"/>
    <property type="project" value="UniProtKB-KW"/>
</dbReference>
<dbReference type="GO" id="GO:0006396">
    <property type="term" value="P:RNA processing"/>
    <property type="evidence" value="ECO:0007669"/>
    <property type="project" value="InterPro"/>
</dbReference>
<evidence type="ECO:0000259" key="7">
    <source>
        <dbReference type="Pfam" id="PF01137"/>
    </source>
</evidence>
<gene>
    <name evidence="10" type="primary">LOC118265883</name>
</gene>
<dbReference type="GO" id="GO:0003963">
    <property type="term" value="F:RNA-3'-phosphate cyclase activity"/>
    <property type="evidence" value="ECO:0007669"/>
    <property type="project" value="UniProtKB-EC"/>
</dbReference>
<evidence type="ECO:0000256" key="5">
    <source>
        <dbReference type="ARBA" id="ARBA00022741"/>
    </source>
</evidence>
<dbReference type="AlphaFoldDB" id="A0A9R0CZN6"/>
<evidence type="ECO:0000259" key="8">
    <source>
        <dbReference type="Pfam" id="PF05189"/>
    </source>
</evidence>
<dbReference type="NCBIfam" id="TIGR03399">
    <property type="entry name" value="RNA_3prim_cycl"/>
    <property type="match status" value="1"/>
</dbReference>
<dbReference type="RefSeq" id="XP_035435047.1">
    <property type="nucleotide sequence ID" value="XM_035579154.2"/>
</dbReference>
<dbReference type="InterPro" id="IPR013792">
    <property type="entry name" value="RNA3'P_cycl/enolpyr_Trfase_a/b"/>
</dbReference>
<dbReference type="OrthoDB" id="25029at2759"/>
<dbReference type="InterPro" id="IPR017770">
    <property type="entry name" value="RNA3'_term_phos_cyc_type_1"/>
</dbReference>
<organism evidence="9 10">
    <name type="scientific">Spodoptera frugiperda</name>
    <name type="common">Fall armyworm</name>
    <dbReference type="NCBI Taxonomy" id="7108"/>
    <lineage>
        <taxon>Eukaryota</taxon>
        <taxon>Metazoa</taxon>
        <taxon>Ecdysozoa</taxon>
        <taxon>Arthropoda</taxon>
        <taxon>Hexapoda</taxon>
        <taxon>Insecta</taxon>
        <taxon>Pterygota</taxon>
        <taxon>Neoptera</taxon>
        <taxon>Endopterygota</taxon>
        <taxon>Lepidoptera</taxon>
        <taxon>Glossata</taxon>
        <taxon>Ditrysia</taxon>
        <taxon>Noctuoidea</taxon>
        <taxon>Noctuidae</taxon>
        <taxon>Amphipyrinae</taxon>
        <taxon>Spodoptera</taxon>
    </lineage>
</organism>
<dbReference type="PROSITE" id="PS01287">
    <property type="entry name" value="RTC"/>
    <property type="match status" value="1"/>
</dbReference>
<dbReference type="SUPFAM" id="SSF55205">
    <property type="entry name" value="EPT/RTPC-like"/>
    <property type="match status" value="2"/>
</dbReference>
<comment type="catalytic activity">
    <reaction evidence="6">
        <text>a 3'-end 3'-phospho-ribonucleotide-RNA + ATP = a 3'-end 2',3'-cyclophospho-ribonucleotide-RNA + AMP + diphosphate</text>
        <dbReference type="Rhea" id="RHEA:23976"/>
        <dbReference type="Rhea" id="RHEA-COMP:10463"/>
        <dbReference type="Rhea" id="RHEA-COMP:10464"/>
        <dbReference type="ChEBI" id="CHEBI:30616"/>
        <dbReference type="ChEBI" id="CHEBI:33019"/>
        <dbReference type="ChEBI" id="CHEBI:83062"/>
        <dbReference type="ChEBI" id="CHEBI:83064"/>
        <dbReference type="ChEBI" id="CHEBI:456215"/>
        <dbReference type="EC" id="6.5.1.4"/>
    </reaction>
</comment>
<name>A0A9R0CZN6_SPOFR</name>
<keyword evidence="5" id="KW-0547">Nucleotide-binding</keyword>
<dbReference type="Proteomes" id="UP000829999">
    <property type="component" value="Chromosome 7"/>
</dbReference>
<accession>A0A9R0CZN6</accession>
<dbReference type="InterPro" id="IPR013791">
    <property type="entry name" value="RNA3'-term_phos_cycl_insert"/>
</dbReference>
<sequence>MLDTKTRSNIRSFAIVNTTLTSGLRAGGVLFRDKIFIYFHFSFYKKVLNRVTTHTLKMAQYYTEIDGSMLEGGGQILRTSISLSAIMGIPVKVVKIRANRSKPGLAAQHLVGLRLVADMCEGELIGGNIGSTEIKFKPGKVIKGGHYVADTRTAGSVSLLMQIALPCAYMADGPVTLDLKGGTNADMAPQVEYMTEVFRNAMKMFGAPFELRINRRGYFPKGGGIVTVEVNPVPKFKPVQITERGYINAIFGWSFVAGTLPLRWATQMSDGAKEKICNLYPRTQITALKEDANVAPHNCNGIIVICETSTGCRLAADGLGKRGVEPLDLGRTVGLLLSEAILSGVCLDSHLQDQVILYMALADGRSAIRVGEITMHTKTVIYIVESLLKINFEVTQEDKMNLIQCDGIGVANKNPPQAPR</sequence>
<dbReference type="InterPro" id="IPR036553">
    <property type="entry name" value="RPTC_insert"/>
</dbReference>
<dbReference type="Pfam" id="PF01137">
    <property type="entry name" value="RTC"/>
    <property type="match status" value="1"/>
</dbReference>
<evidence type="ECO:0000313" key="10">
    <source>
        <dbReference type="RefSeq" id="XP_035435047.1"/>
    </source>
</evidence>
<feature type="domain" description="RNA 3'-terminal phosphate cyclase insert" evidence="8">
    <location>
        <begin position="242"/>
        <end position="341"/>
    </location>
</feature>